<dbReference type="RefSeq" id="WP_101779775.1">
    <property type="nucleotide sequence ID" value="NZ_NBUC01000067.1"/>
</dbReference>
<dbReference type="EMBL" id="NBUC01000067">
    <property type="protein sequence ID" value="PLU03782.1"/>
    <property type="molecule type" value="Genomic_DNA"/>
</dbReference>
<organism evidence="1 2">
    <name type="scientific">Sinorhizobium medicae</name>
    <dbReference type="NCBI Taxonomy" id="110321"/>
    <lineage>
        <taxon>Bacteria</taxon>
        <taxon>Pseudomonadati</taxon>
        <taxon>Pseudomonadota</taxon>
        <taxon>Alphaproteobacteria</taxon>
        <taxon>Hyphomicrobiales</taxon>
        <taxon>Rhizobiaceae</taxon>
        <taxon>Sinorhizobium/Ensifer group</taxon>
        <taxon>Sinorhizobium</taxon>
    </lineage>
</organism>
<proteinExistence type="predicted"/>
<dbReference type="Proteomes" id="UP001190825">
    <property type="component" value="Unassembled WGS sequence"/>
</dbReference>
<comment type="caution">
    <text evidence="1">The sequence shown here is derived from an EMBL/GenBank/DDBJ whole genome shotgun (WGS) entry which is preliminary data.</text>
</comment>
<evidence type="ECO:0000313" key="1">
    <source>
        <dbReference type="EMBL" id="PLU03782.1"/>
    </source>
</evidence>
<sequence>MEASNTSNAYLTSSQVLARYSIAPITFYRWQKNRTLGFPKPMVINRRKFFKIDDLTAWERERAKVSA</sequence>
<name>A0ABX4TLR4_9HYPH</name>
<accession>A0ABX4TLR4</accession>
<evidence type="ECO:0000313" key="2">
    <source>
        <dbReference type="Proteomes" id="UP001190825"/>
    </source>
</evidence>
<keyword evidence="2" id="KW-1185">Reference proteome</keyword>
<protein>
    <submittedName>
        <fullName evidence="1">Helix-turn-helix domain-containing protein</fullName>
    </submittedName>
</protein>
<reference evidence="1 2" key="1">
    <citation type="journal article" date="2018" name="FEMS Microbiol. Ecol.">
        <title>Co-invading symbiotic mutualists of Medicago polymorpha retain high ancestral diversity and contain diverse accessory genomes.</title>
        <authorList>
            <person name="Porter S.S."/>
            <person name="Faber-Hammond J.J."/>
            <person name="Friesen M.L."/>
        </authorList>
    </citation>
    <scope>NUCLEOTIDE SEQUENCE [LARGE SCALE GENOMIC DNA]</scope>
    <source>
        <strain evidence="1 2">Str16</strain>
    </source>
</reference>
<gene>
    <name evidence="1" type="ORF">BMJ33_12815</name>
</gene>